<sequence length="289" mass="33025">MIMMTLIGGLGNQMFQYAAGRSLALTTGQDLVLDRRHYRRAREHGYAMDVFELADRPVPDAEMPPFPRERPLAHMLWRLARRGPARLREAGPGYDPRVAQVTGPVWLEGYFQSERYFAKHRSVIRDELTVKMPPDPENARWLSRIKDEPRAVSLHVRRGDYVQNAKFAALHGTCTPAYYTAALDHVAAQMGEEPVVFAFSDDPAWVSENLVLPAEIRVVGHNGPDRNYEDLRLMSSCRHHIIANSSFSWWGAWLNPNPEKIVAAPERWFANPEFENPDIWPTSWIKIPG</sequence>
<proteinExistence type="predicted"/>
<dbReference type="GO" id="GO:0016020">
    <property type="term" value="C:membrane"/>
    <property type="evidence" value="ECO:0007669"/>
    <property type="project" value="InterPro"/>
</dbReference>
<dbReference type="PANTHER" id="PTHR11927:SF9">
    <property type="entry name" value="L-FUCOSYLTRANSFERASE"/>
    <property type="match status" value="1"/>
</dbReference>
<evidence type="ECO:0000313" key="3">
    <source>
        <dbReference type="EMBL" id="PWK59639.1"/>
    </source>
</evidence>
<organism evidence="3 4">
    <name type="scientific">Roseicyclus mahoneyensis</name>
    <dbReference type="NCBI Taxonomy" id="164332"/>
    <lineage>
        <taxon>Bacteria</taxon>
        <taxon>Pseudomonadati</taxon>
        <taxon>Pseudomonadota</taxon>
        <taxon>Alphaproteobacteria</taxon>
        <taxon>Rhodobacterales</taxon>
        <taxon>Roseobacteraceae</taxon>
        <taxon>Roseicyclus</taxon>
    </lineage>
</organism>
<reference evidence="3 4" key="1">
    <citation type="submission" date="2018-05" db="EMBL/GenBank/DDBJ databases">
        <title>Genomic Encyclopedia of Type Strains, Phase IV (KMG-IV): sequencing the most valuable type-strain genomes for metagenomic binning, comparative biology and taxonomic classification.</title>
        <authorList>
            <person name="Goeker M."/>
        </authorList>
    </citation>
    <scope>NUCLEOTIDE SEQUENCE [LARGE SCALE GENOMIC DNA]</scope>
    <source>
        <strain evidence="3 4">DSM 16097</strain>
    </source>
</reference>
<keyword evidence="4" id="KW-1185">Reference proteome</keyword>
<dbReference type="Pfam" id="PF01531">
    <property type="entry name" value="Glyco_transf_11"/>
    <property type="match status" value="1"/>
</dbReference>
<dbReference type="Proteomes" id="UP000245708">
    <property type="component" value="Unassembled WGS sequence"/>
</dbReference>
<accession>A0A316GX35</accession>
<dbReference type="InterPro" id="IPR002516">
    <property type="entry name" value="Glyco_trans_11"/>
</dbReference>
<comment type="caution">
    <text evidence="3">The sequence shown here is derived from an EMBL/GenBank/DDBJ whole genome shotgun (WGS) entry which is preliminary data.</text>
</comment>
<protein>
    <submittedName>
        <fullName evidence="3">Glycosyl transferase family 11</fullName>
    </submittedName>
</protein>
<dbReference type="OrthoDB" id="9794601at2"/>
<name>A0A316GX35_9RHOB</name>
<dbReference type="PANTHER" id="PTHR11927">
    <property type="entry name" value="GALACTOSIDE 2-L-FUCOSYLTRANSFERASE"/>
    <property type="match status" value="1"/>
</dbReference>
<evidence type="ECO:0000313" key="4">
    <source>
        <dbReference type="Proteomes" id="UP000245708"/>
    </source>
</evidence>
<dbReference type="GO" id="GO:0005975">
    <property type="term" value="P:carbohydrate metabolic process"/>
    <property type="evidence" value="ECO:0007669"/>
    <property type="project" value="InterPro"/>
</dbReference>
<dbReference type="GO" id="GO:0008107">
    <property type="term" value="F:galactoside 2-alpha-L-fucosyltransferase activity"/>
    <property type="evidence" value="ECO:0007669"/>
    <property type="project" value="InterPro"/>
</dbReference>
<evidence type="ECO:0000256" key="1">
    <source>
        <dbReference type="ARBA" id="ARBA00022676"/>
    </source>
</evidence>
<dbReference type="CDD" id="cd11301">
    <property type="entry name" value="Fut1_Fut2_like"/>
    <property type="match status" value="1"/>
</dbReference>
<gene>
    <name evidence="3" type="ORF">C7455_107184</name>
</gene>
<dbReference type="AlphaFoldDB" id="A0A316GX35"/>
<keyword evidence="1" id="KW-0328">Glycosyltransferase</keyword>
<evidence type="ECO:0000256" key="2">
    <source>
        <dbReference type="ARBA" id="ARBA00022679"/>
    </source>
</evidence>
<dbReference type="EMBL" id="QGGW01000007">
    <property type="protein sequence ID" value="PWK59639.1"/>
    <property type="molecule type" value="Genomic_DNA"/>
</dbReference>
<keyword evidence="2 3" id="KW-0808">Transferase</keyword>